<dbReference type="Proteomes" id="UP001501265">
    <property type="component" value="Unassembled WGS sequence"/>
</dbReference>
<evidence type="ECO:0000313" key="3">
    <source>
        <dbReference type="Proteomes" id="UP001501265"/>
    </source>
</evidence>
<keyword evidence="3" id="KW-1185">Reference proteome</keyword>
<feature type="compositionally biased region" description="Basic and acidic residues" evidence="1">
    <location>
        <begin position="132"/>
        <end position="152"/>
    </location>
</feature>
<organism evidence="2 3">
    <name type="scientific">Streptomyces ziwulingensis</name>
    <dbReference type="NCBI Taxonomy" id="1045501"/>
    <lineage>
        <taxon>Bacteria</taxon>
        <taxon>Bacillati</taxon>
        <taxon>Actinomycetota</taxon>
        <taxon>Actinomycetes</taxon>
        <taxon>Kitasatosporales</taxon>
        <taxon>Streptomycetaceae</taxon>
        <taxon>Streptomyces</taxon>
    </lineage>
</organism>
<feature type="region of interest" description="Disordered" evidence="1">
    <location>
        <begin position="75"/>
        <end position="188"/>
    </location>
</feature>
<dbReference type="RefSeq" id="WP_345624443.1">
    <property type="nucleotide sequence ID" value="NZ_BAABIG010000089.1"/>
</dbReference>
<comment type="caution">
    <text evidence="2">The sequence shown here is derived from an EMBL/GenBank/DDBJ whole genome shotgun (WGS) entry which is preliminary data.</text>
</comment>
<accession>A0ABP9D1R3</accession>
<proteinExistence type="predicted"/>
<sequence length="299" mass="32472">MGIRLFVEVLDHAPDTLTWRERHALSVLAENANDATRECWPGIEDDPVIAHRMRLPGRSSRYEVMKALREKKALEGVSAGRRGHRAVYRIPSLTPAKGPGTPDANGSKGSGNPGHGVQEPRTQTNGQGPETSDPKPEKGSGNDSDWVREPHVKGPGNPDPSPSVPSDPSASKQEEPVDHTFGIPEPARPLVDGLTAAGVIVRWPFEGDTWFPILAMISKSGVPAMVDHAMKAATRTNVESANYFLKGWRELPPLPGPDVVRPKLRPVGGRKHTPYQPPTDHSVYENGFHTHARPQASGE</sequence>
<gene>
    <name evidence="2" type="ORF">GCM10023220_66920</name>
</gene>
<evidence type="ECO:0000256" key="1">
    <source>
        <dbReference type="SAM" id="MobiDB-lite"/>
    </source>
</evidence>
<evidence type="ECO:0000313" key="2">
    <source>
        <dbReference type="EMBL" id="GAA4823862.1"/>
    </source>
</evidence>
<name>A0ABP9D1R3_9ACTN</name>
<dbReference type="EMBL" id="BAABIG010000089">
    <property type="protein sequence ID" value="GAA4823862.1"/>
    <property type="molecule type" value="Genomic_DNA"/>
</dbReference>
<reference evidence="3" key="1">
    <citation type="journal article" date="2019" name="Int. J. Syst. Evol. Microbiol.">
        <title>The Global Catalogue of Microorganisms (GCM) 10K type strain sequencing project: providing services to taxonomists for standard genome sequencing and annotation.</title>
        <authorList>
            <consortium name="The Broad Institute Genomics Platform"/>
            <consortium name="The Broad Institute Genome Sequencing Center for Infectious Disease"/>
            <person name="Wu L."/>
            <person name="Ma J."/>
        </authorList>
    </citation>
    <scope>NUCLEOTIDE SEQUENCE [LARGE SCALE GENOMIC DNA]</scope>
    <source>
        <strain evidence="3">JCM 18081</strain>
    </source>
</reference>
<evidence type="ECO:0008006" key="4">
    <source>
        <dbReference type="Google" id="ProtNLM"/>
    </source>
</evidence>
<protein>
    <recommendedName>
        <fullName evidence="4">Helix-turn-helix domain-containing protein</fullName>
    </recommendedName>
</protein>
<feature type="region of interest" description="Disordered" evidence="1">
    <location>
        <begin position="259"/>
        <end position="299"/>
    </location>
</feature>
<feature type="compositionally biased region" description="Polar residues" evidence="1">
    <location>
        <begin position="120"/>
        <end position="130"/>
    </location>
</feature>
<feature type="compositionally biased region" description="Basic residues" evidence="1">
    <location>
        <begin position="262"/>
        <end position="273"/>
    </location>
</feature>